<name>A0AAU9RHK5_THLAR</name>
<comment type="caution">
    <text evidence="7">The sequence shown here is derived from an EMBL/GenBank/DDBJ whole genome shotgun (WGS) entry which is preliminary data.</text>
</comment>
<dbReference type="AlphaFoldDB" id="A0AAU9RHK5"/>
<sequence length="130" mass="14065">MARTTELEGLVKILEVENQAWQRAAIENEAMVVSIRCSIKRLMESSCLASGAEDARSCCGESEQNKGGEEGDSEERARERKRVCKICGSRGSRVLLLPCRHLCSCEACQGSLSSCPVCGVAKKASIEVLV</sequence>
<feature type="compositionally biased region" description="Basic and acidic residues" evidence="5">
    <location>
        <begin position="63"/>
        <end position="78"/>
    </location>
</feature>
<dbReference type="FunFam" id="3.30.40.10:FF:000239">
    <property type="entry name" value="probable BOI-related E3 ubiquitin-protein ligase 2"/>
    <property type="match status" value="1"/>
</dbReference>
<dbReference type="SUPFAM" id="SSF57850">
    <property type="entry name" value="RING/U-box"/>
    <property type="match status" value="1"/>
</dbReference>
<dbReference type="GO" id="GO:0004842">
    <property type="term" value="F:ubiquitin-protein transferase activity"/>
    <property type="evidence" value="ECO:0007669"/>
    <property type="project" value="TreeGrafter"/>
</dbReference>
<keyword evidence="1" id="KW-0479">Metal-binding</keyword>
<dbReference type="InterPro" id="IPR013083">
    <property type="entry name" value="Znf_RING/FYVE/PHD"/>
</dbReference>
<keyword evidence="3" id="KW-0862">Zinc</keyword>
<evidence type="ECO:0000256" key="2">
    <source>
        <dbReference type="ARBA" id="ARBA00022771"/>
    </source>
</evidence>
<protein>
    <recommendedName>
        <fullName evidence="6">RING-type domain-containing protein</fullName>
    </recommendedName>
</protein>
<dbReference type="GO" id="GO:0008270">
    <property type="term" value="F:zinc ion binding"/>
    <property type="evidence" value="ECO:0007669"/>
    <property type="project" value="UniProtKB-KW"/>
</dbReference>
<evidence type="ECO:0000256" key="3">
    <source>
        <dbReference type="ARBA" id="ARBA00022833"/>
    </source>
</evidence>
<evidence type="ECO:0000313" key="8">
    <source>
        <dbReference type="Proteomes" id="UP000836841"/>
    </source>
</evidence>
<keyword evidence="2 4" id="KW-0863">Zinc-finger</keyword>
<gene>
    <name evidence="7" type="ORF">TAV2_LOCUS4939</name>
</gene>
<dbReference type="PANTHER" id="PTHR42647">
    <property type="entry name" value="SBP (S-RIBONUCLEASE BINDING PROTEIN) FAMILY PROTEIN"/>
    <property type="match status" value="1"/>
</dbReference>
<reference evidence="7 8" key="1">
    <citation type="submission" date="2022-03" db="EMBL/GenBank/DDBJ databases">
        <authorList>
            <person name="Nunn A."/>
            <person name="Chopra R."/>
            <person name="Nunn A."/>
            <person name="Contreras Garrido A."/>
        </authorList>
    </citation>
    <scope>NUCLEOTIDE SEQUENCE [LARGE SCALE GENOMIC DNA]</scope>
</reference>
<dbReference type="PROSITE" id="PS50089">
    <property type="entry name" value="ZF_RING_2"/>
    <property type="match status" value="1"/>
</dbReference>
<organism evidence="7 8">
    <name type="scientific">Thlaspi arvense</name>
    <name type="common">Field penny-cress</name>
    <dbReference type="NCBI Taxonomy" id="13288"/>
    <lineage>
        <taxon>Eukaryota</taxon>
        <taxon>Viridiplantae</taxon>
        <taxon>Streptophyta</taxon>
        <taxon>Embryophyta</taxon>
        <taxon>Tracheophyta</taxon>
        <taxon>Spermatophyta</taxon>
        <taxon>Magnoliopsida</taxon>
        <taxon>eudicotyledons</taxon>
        <taxon>Gunneridae</taxon>
        <taxon>Pentapetalae</taxon>
        <taxon>rosids</taxon>
        <taxon>malvids</taxon>
        <taxon>Brassicales</taxon>
        <taxon>Brassicaceae</taxon>
        <taxon>Thlaspideae</taxon>
        <taxon>Thlaspi</taxon>
    </lineage>
</organism>
<accession>A0AAU9RHK5</accession>
<keyword evidence="8" id="KW-1185">Reference proteome</keyword>
<evidence type="ECO:0000256" key="5">
    <source>
        <dbReference type="SAM" id="MobiDB-lite"/>
    </source>
</evidence>
<dbReference type="PANTHER" id="PTHR42647:SF22">
    <property type="entry name" value="BOI-RELATED E3 UBIQUITIN-PROTEIN LIGASE 2-RELATED"/>
    <property type="match status" value="1"/>
</dbReference>
<dbReference type="Gene3D" id="3.30.40.10">
    <property type="entry name" value="Zinc/RING finger domain, C3HC4 (zinc finger)"/>
    <property type="match status" value="1"/>
</dbReference>
<dbReference type="Pfam" id="PF13920">
    <property type="entry name" value="zf-C3HC4_3"/>
    <property type="match status" value="1"/>
</dbReference>
<evidence type="ECO:0000259" key="6">
    <source>
        <dbReference type="PROSITE" id="PS50089"/>
    </source>
</evidence>
<proteinExistence type="predicted"/>
<feature type="domain" description="RING-type" evidence="6">
    <location>
        <begin position="84"/>
        <end position="118"/>
    </location>
</feature>
<dbReference type="EMBL" id="CAJVSB020000242">
    <property type="protein sequence ID" value="CAH2042968.1"/>
    <property type="molecule type" value="Genomic_DNA"/>
</dbReference>
<dbReference type="InterPro" id="IPR001841">
    <property type="entry name" value="Znf_RING"/>
</dbReference>
<dbReference type="Proteomes" id="UP000836841">
    <property type="component" value="Unassembled WGS sequence"/>
</dbReference>
<feature type="region of interest" description="Disordered" evidence="5">
    <location>
        <begin position="50"/>
        <end position="78"/>
    </location>
</feature>
<evidence type="ECO:0000256" key="4">
    <source>
        <dbReference type="PROSITE-ProRule" id="PRU00175"/>
    </source>
</evidence>
<evidence type="ECO:0000313" key="7">
    <source>
        <dbReference type="EMBL" id="CAH2042968.1"/>
    </source>
</evidence>
<evidence type="ECO:0000256" key="1">
    <source>
        <dbReference type="ARBA" id="ARBA00022723"/>
    </source>
</evidence>